<proteinExistence type="predicted"/>
<sequence length="86" mass="9769">MDKIVVFDFHFSHTDTFLYDLTPAQVDTVLGGVDTSDYPYNAAYILSIHDGINRVQVNTYGVGSSYRNKYSSVNNSDQVFINYYPI</sequence>
<protein>
    <submittedName>
        <fullName evidence="1">Uncharacterized protein</fullName>
    </submittedName>
</protein>
<dbReference type="AlphaFoldDB" id="A0AA40SUY6"/>
<accession>A0AA40SUY6</accession>
<organism evidence="1 2">
    <name type="scientific">Komarekiella delphini-convector SJRDD-AB1</name>
    <dbReference type="NCBI Taxonomy" id="2593771"/>
    <lineage>
        <taxon>Bacteria</taxon>
        <taxon>Bacillati</taxon>
        <taxon>Cyanobacteriota</taxon>
        <taxon>Cyanophyceae</taxon>
        <taxon>Nostocales</taxon>
        <taxon>Nostocaceae</taxon>
        <taxon>Komarekiella</taxon>
        <taxon>Komarekiella delphini-convector</taxon>
    </lineage>
</organism>
<gene>
    <name evidence="1" type="ORF">FNW02_06205</name>
</gene>
<dbReference type="Proteomes" id="UP001165986">
    <property type="component" value="Unassembled WGS sequence"/>
</dbReference>
<name>A0AA40SUY6_9NOST</name>
<evidence type="ECO:0000313" key="2">
    <source>
        <dbReference type="Proteomes" id="UP001165986"/>
    </source>
</evidence>
<dbReference type="EMBL" id="VJXY01000004">
    <property type="protein sequence ID" value="MBD6615442.1"/>
    <property type="molecule type" value="Genomic_DNA"/>
</dbReference>
<evidence type="ECO:0000313" key="1">
    <source>
        <dbReference type="EMBL" id="MBD6615442.1"/>
    </source>
</evidence>
<comment type="caution">
    <text evidence="1">The sequence shown here is derived from an EMBL/GenBank/DDBJ whole genome shotgun (WGS) entry which is preliminary data.</text>
</comment>
<keyword evidence="2" id="KW-1185">Reference proteome</keyword>
<reference evidence="1" key="1">
    <citation type="submission" date="2019-07" db="EMBL/GenBank/DDBJ databases">
        <title>Toxilogical consequences of a new and cryptic species of cyanobacteria (Komarekiella delphini-convector) recovered from the epidermis of a bottlenose dolphin and 1500 ft. in the air.</title>
        <authorList>
            <person name="Brown A.O."/>
            <person name="Dvorak P."/>
            <person name="Villanueva C.D."/>
            <person name="Foss A.J."/>
            <person name="Garvey A.D."/>
            <person name="Gibson Q.A."/>
            <person name="Johansen J.R."/>
            <person name="Casamatta D.A."/>
        </authorList>
    </citation>
    <scope>NUCLEOTIDE SEQUENCE</scope>
    <source>
        <strain evidence="1">SJRDD-AB1</strain>
    </source>
</reference>